<accession>A0A8S0THD2</accession>
<protein>
    <submittedName>
        <fullName evidence="1">Uncharacterized protein</fullName>
    </submittedName>
</protein>
<evidence type="ECO:0000313" key="2">
    <source>
        <dbReference type="Proteomes" id="UP000594638"/>
    </source>
</evidence>
<dbReference type="Gramene" id="OE9A106381T1">
    <property type="protein sequence ID" value="OE9A106381C1"/>
    <property type="gene ID" value="OE9A106381"/>
</dbReference>
<dbReference type="EMBL" id="CACTIH010006670">
    <property type="protein sequence ID" value="CAA3004859.1"/>
    <property type="molecule type" value="Genomic_DNA"/>
</dbReference>
<reference evidence="1 2" key="1">
    <citation type="submission" date="2019-12" db="EMBL/GenBank/DDBJ databases">
        <authorList>
            <person name="Alioto T."/>
            <person name="Alioto T."/>
            <person name="Gomez Garrido J."/>
        </authorList>
    </citation>
    <scope>NUCLEOTIDE SEQUENCE [LARGE SCALE GENOMIC DNA]</scope>
</reference>
<name>A0A8S0THD2_OLEEU</name>
<sequence length="104" mass="12087">MRQNHQYEWTQMQENNSKVRMDRNHIRRNLKQDKKNWLHLLTLKRAARTSHHLGVMELGRIYNPPPGAGFEYCTDMAPSKLNRPIAMSIGQLSANGTCGTPLEW</sequence>
<dbReference type="Proteomes" id="UP000594638">
    <property type="component" value="Unassembled WGS sequence"/>
</dbReference>
<evidence type="ECO:0000313" key="1">
    <source>
        <dbReference type="EMBL" id="CAA3004859.1"/>
    </source>
</evidence>
<gene>
    <name evidence="1" type="ORF">OLEA9_A106381</name>
</gene>
<keyword evidence="2" id="KW-1185">Reference proteome</keyword>
<dbReference type="AlphaFoldDB" id="A0A8S0THD2"/>
<organism evidence="1 2">
    <name type="scientific">Olea europaea subsp. europaea</name>
    <dbReference type="NCBI Taxonomy" id="158383"/>
    <lineage>
        <taxon>Eukaryota</taxon>
        <taxon>Viridiplantae</taxon>
        <taxon>Streptophyta</taxon>
        <taxon>Embryophyta</taxon>
        <taxon>Tracheophyta</taxon>
        <taxon>Spermatophyta</taxon>
        <taxon>Magnoliopsida</taxon>
        <taxon>eudicotyledons</taxon>
        <taxon>Gunneridae</taxon>
        <taxon>Pentapetalae</taxon>
        <taxon>asterids</taxon>
        <taxon>lamiids</taxon>
        <taxon>Lamiales</taxon>
        <taxon>Oleaceae</taxon>
        <taxon>Oleeae</taxon>
        <taxon>Olea</taxon>
    </lineage>
</organism>
<proteinExistence type="predicted"/>
<comment type="caution">
    <text evidence="1">The sequence shown here is derived from an EMBL/GenBank/DDBJ whole genome shotgun (WGS) entry which is preliminary data.</text>
</comment>